<keyword evidence="6" id="KW-0067">ATP-binding</keyword>
<evidence type="ECO:0000256" key="1">
    <source>
        <dbReference type="ARBA" id="ARBA00008894"/>
    </source>
</evidence>
<dbReference type="PANTHER" id="PTHR33463:SF167">
    <property type="entry name" value="PUTATIVE-RELATED"/>
    <property type="match status" value="1"/>
</dbReference>
<dbReference type="GO" id="GO:0006952">
    <property type="term" value="P:defense response"/>
    <property type="evidence" value="ECO:0007669"/>
    <property type="project" value="UniProtKB-KW"/>
</dbReference>
<keyword evidence="4" id="KW-0547">Nucleotide-binding</keyword>
<evidence type="ECO:0000256" key="5">
    <source>
        <dbReference type="ARBA" id="ARBA00022821"/>
    </source>
</evidence>
<dbReference type="InterPro" id="IPR050905">
    <property type="entry name" value="Plant_NBS-LRR"/>
</dbReference>
<dbReference type="AlphaFoldDB" id="A0A834FTR7"/>
<feature type="domain" description="Disease resistance protein winged helix" evidence="8">
    <location>
        <begin position="121"/>
        <end position="188"/>
    </location>
</feature>
<evidence type="ECO:0008006" key="12">
    <source>
        <dbReference type="Google" id="ProtNLM"/>
    </source>
</evidence>
<dbReference type="Gene3D" id="1.10.8.430">
    <property type="entry name" value="Helical domain of apoptotic protease-activating factors"/>
    <property type="match status" value="1"/>
</dbReference>
<dbReference type="GO" id="GO:0005524">
    <property type="term" value="F:ATP binding"/>
    <property type="evidence" value="ECO:0007669"/>
    <property type="project" value="UniProtKB-KW"/>
</dbReference>
<evidence type="ECO:0000256" key="6">
    <source>
        <dbReference type="ARBA" id="ARBA00022840"/>
    </source>
</evidence>
<evidence type="ECO:0000256" key="2">
    <source>
        <dbReference type="ARBA" id="ARBA00022614"/>
    </source>
</evidence>
<evidence type="ECO:0000259" key="8">
    <source>
        <dbReference type="Pfam" id="PF23559"/>
    </source>
</evidence>
<evidence type="ECO:0000259" key="7">
    <source>
        <dbReference type="Pfam" id="PF23247"/>
    </source>
</evidence>
<keyword evidence="11" id="KW-1185">Reference proteome</keyword>
<dbReference type="InterPro" id="IPR032675">
    <property type="entry name" value="LRR_dom_sf"/>
</dbReference>
<dbReference type="InterPro" id="IPR057135">
    <property type="entry name" value="At4g27190-like_LRR"/>
</dbReference>
<dbReference type="SUPFAM" id="SSF52058">
    <property type="entry name" value="L domain-like"/>
    <property type="match status" value="1"/>
</dbReference>
<dbReference type="EMBL" id="WJXA01000463">
    <property type="protein sequence ID" value="KAF7112591.1"/>
    <property type="molecule type" value="Genomic_DNA"/>
</dbReference>
<dbReference type="PROSITE" id="PS51450">
    <property type="entry name" value="LRR"/>
    <property type="match status" value="1"/>
</dbReference>
<dbReference type="InterPro" id="IPR055414">
    <property type="entry name" value="LRR_R13L4/SHOC2-like"/>
</dbReference>
<dbReference type="PRINTS" id="PR00364">
    <property type="entry name" value="DISEASERSIST"/>
</dbReference>
<dbReference type="Pfam" id="PF23559">
    <property type="entry name" value="WHD_DRP"/>
    <property type="match status" value="1"/>
</dbReference>
<feature type="domain" description="Disease resistance protein At4g27190-like leucine-rich repeats" evidence="7">
    <location>
        <begin position="545"/>
        <end position="645"/>
    </location>
</feature>
<keyword evidence="2" id="KW-0433">Leucine-rich repeat</keyword>
<keyword evidence="5" id="KW-0611">Plant defense</keyword>
<dbReference type="Pfam" id="PF23598">
    <property type="entry name" value="LRR_14"/>
    <property type="match status" value="1"/>
</dbReference>
<dbReference type="Proteomes" id="UP000626092">
    <property type="component" value="Unassembled WGS sequence"/>
</dbReference>
<dbReference type="Pfam" id="PF23247">
    <property type="entry name" value="LRR_RPS2"/>
    <property type="match status" value="1"/>
</dbReference>
<evidence type="ECO:0000313" key="10">
    <source>
        <dbReference type="EMBL" id="KAF7112591.1"/>
    </source>
</evidence>
<protein>
    <recommendedName>
        <fullName evidence="12">NB-ARC domain-containing protein</fullName>
    </recommendedName>
</protein>
<gene>
    <name evidence="10" type="ORF">RHSIM_RhsimUnG0213500</name>
</gene>
<dbReference type="Gene3D" id="3.80.10.10">
    <property type="entry name" value="Ribonuclease Inhibitor"/>
    <property type="match status" value="2"/>
</dbReference>
<feature type="domain" description="Disease resistance R13L4/SHOC-2-like LRR" evidence="9">
    <location>
        <begin position="226"/>
        <end position="385"/>
    </location>
</feature>
<sequence>MEVCRKMGADAELPVSVLANEEAWEMFSSGVGHVATLSTIKPYAQYIVKECGGLPLALKVVCGALRKEENVNVWRNFLRKLRSPATSVIEDLNENVFKVLKVSYDQLKNIQEKKCLLFCGLYPEDSVIEKSRLIGYWRAERIISGKLTLEQALDEGETILQALIDASLLEKCVENDSVKMHDVIRDLVLAMTSLQGEEPTHLVRAGISSEIIPEEVEWRNATRISFINHDLHSLPESPDCPELLTLLLQGNNNLEVIPETFFNNMPSLRVLDLSHTRIKSLPTSISKLDGLRELVLLDCEDLEALPKEITALKELEVLYVGRSRIEIGRRGMKSEELIIPVGMICEIPHIEVIELTSRLSDKHTEIIAKELSNLGSLSSLAFDFHIVGNLQHFLQNSIPWKEKRLTQFMFLAGKNAYHTYGGNFLIFQMSKKYKRFLAYEGGGEERESGLPPVIEDVLSCSNCFLLRRHGKLKTLSELGTQNTDELRFCWIRECVALETIVNRYGLEMSAFSNLEVLFLDELSNLKSILCLEMEEGQSSSPPPPLHANSFTNLTRLDVWKCPLIEQLFSSRFMLQKMSNLKHLSVGRCVGLKGMIPEDEKVEYEALPKLWKLRLHSLPEFVNLFEGVPMCWQSLDVVIMEDTPKLRKLPFDTNSAPTLKGIYGNQPEWWDTLEWDNYDAKLQLL</sequence>
<proteinExistence type="inferred from homology"/>
<evidence type="ECO:0000256" key="3">
    <source>
        <dbReference type="ARBA" id="ARBA00022737"/>
    </source>
</evidence>
<dbReference type="FunFam" id="1.10.10.10:FF:000322">
    <property type="entry name" value="Probable disease resistance protein At1g63360"/>
    <property type="match status" value="1"/>
</dbReference>
<dbReference type="GO" id="GO:0043531">
    <property type="term" value="F:ADP binding"/>
    <property type="evidence" value="ECO:0007669"/>
    <property type="project" value="InterPro"/>
</dbReference>
<dbReference type="InterPro" id="IPR058922">
    <property type="entry name" value="WHD_DRP"/>
</dbReference>
<dbReference type="OrthoDB" id="1938824at2759"/>
<comment type="similarity">
    <text evidence="1">Belongs to the disease resistance NB-LRR family.</text>
</comment>
<accession>A0A834FTR7</accession>
<evidence type="ECO:0000256" key="4">
    <source>
        <dbReference type="ARBA" id="ARBA00022741"/>
    </source>
</evidence>
<dbReference type="InterPro" id="IPR042197">
    <property type="entry name" value="Apaf_helical"/>
</dbReference>
<keyword evidence="3" id="KW-0677">Repeat</keyword>
<dbReference type="InterPro" id="IPR001611">
    <property type="entry name" value="Leu-rich_rpt"/>
</dbReference>
<organism evidence="10 11">
    <name type="scientific">Rhododendron simsii</name>
    <name type="common">Sims's rhododendron</name>
    <dbReference type="NCBI Taxonomy" id="118357"/>
    <lineage>
        <taxon>Eukaryota</taxon>
        <taxon>Viridiplantae</taxon>
        <taxon>Streptophyta</taxon>
        <taxon>Embryophyta</taxon>
        <taxon>Tracheophyta</taxon>
        <taxon>Spermatophyta</taxon>
        <taxon>Magnoliopsida</taxon>
        <taxon>eudicotyledons</taxon>
        <taxon>Gunneridae</taxon>
        <taxon>Pentapetalae</taxon>
        <taxon>asterids</taxon>
        <taxon>Ericales</taxon>
        <taxon>Ericaceae</taxon>
        <taxon>Ericoideae</taxon>
        <taxon>Rhodoreae</taxon>
        <taxon>Rhododendron</taxon>
    </lineage>
</organism>
<dbReference type="PANTHER" id="PTHR33463">
    <property type="entry name" value="NB-ARC DOMAIN-CONTAINING PROTEIN-RELATED"/>
    <property type="match status" value="1"/>
</dbReference>
<evidence type="ECO:0000259" key="9">
    <source>
        <dbReference type="Pfam" id="PF23598"/>
    </source>
</evidence>
<evidence type="ECO:0000313" key="11">
    <source>
        <dbReference type="Proteomes" id="UP000626092"/>
    </source>
</evidence>
<name>A0A834FTR7_RHOSS</name>
<reference evidence="10" key="1">
    <citation type="submission" date="2019-11" db="EMBL/GenBank/DDBJ databases">
        <authorList>
            <person name="Liu Y."/>
            <person name="Hou J."/>
            <person name="Li T.-Q."/>
            <person name="Guan C.-H."/>
            <person name="Wu X."/>
            <person name="Wu H.-Z."/>
            <person name="Ling F."/>
            <person name="Zhang R."/>
            <person name="Shi X.-G."/>
            <person name="Ren J.-P."/>
            <person name="Chen E.-F."/>
            <person name="Sun J.-M."/>
        </authorList>
    </citation>
    <scope>NUCLEOTIDE SEQUENCE</scope>
    <source>
        <strain evidence="10">Adult_tree_wgs_1</strain>
        <tissue evidence="10">Leaves</tissue>
    </source>
</reference>
<dbReference type="InterPro" id="IPR027417">
    <property type="entry name" value="P-loop_NTPase"/>
</dbReference>
<comment type="caution">
    <text evidence="10">The sequence shown here is derived from an EMBL/GenBank/DDBJ whole genome shotgun (WGS) entry which is preliminary data.</text>
</comment>
<dbReference type="SUPFAM" id="SSF52540">
    <property type="entry name" value="P-loop containing nucleoside triphosphate hydrolases"/>
    <property type="match status" value="1"/>
</dbReference>